<organism evidence="1 2">
    <name type="scientific">Chitinophaga agri</name>
    <dbReference type="NCBI Taxonomy" id="2703787"/>
    <lineage>
        <taxon>Bacteria</taxon>
        <taxon>Pseudomonadati</taxon>
        <taxon>Bacteroidota</taxon>
        <taxon>Chitinophagia</taxon>
        <taxon>Chitinophagales</taxon>
        <taxon>Chitinophagaceae</taxon>
        <taxon>Chitinophaga</taxon>
    </lineage>
</organism>
<sequence length="128" mass="13987">MRSFNFILLAGIVMAGCSKKTSAPATDCLRYAPANVVRIEKAAAGKDGATTVHFQVSGGCGQFNKFIEKNNGNTRTITVEAVYKGCMCTMDMPIRTTSYKFNEKKAGTYYLQFVSGENEFVTDTVVIK</sequence>
<dbReference type="AlphaFoldDB" id="A0A6B9ZG91"/>
<proteinExistence type="predicted"/>
<dbReference type="Proteomes" id="UP000476411">
    <property type="component" value="Chromosome"/>
</dbReference>
<reference evidence="1 2" key="1">
    <citation type="submission" date="2020-01" db="EMBL/GenBank/DDBJ databases">
        <title>Complete genome sequence of Chitinophaga sp. H33E-04 isolated from quinoa roots.</title>
        <authorList>
            <person name="Weon H.-Y."/>
            <person name="Lee S.A."/>
        </authorList>
    </citation>
    <scope>NUCLEOTIDE SEQUENCE [LARGE SCALE GENOMIC DNA]</scope>
    <source>
        <strain evidence="1 2">H33E-04</strain>
    </source>
</reference>
<evidence type="ECO:0000313" key="2">
    <source>
        <dbReference type="Proteomes" id="UP000476411"/>
    </source>
</evidence>
<protein>
    <submittedName>
        <fullName evidence="1">Uncharacterized protein</fullName>
    </submittedName>
</protein>
<gene>
    <name evidence="1" type="ORF">GWR21_08325</name>
</gene>
<name>A0A6B9ZG91_9BACT</name>
<accession>A0A6B9ZG91</accession>
<dbReference type="PROSITE" id="PS51257">
    <property type="entry name" value="PROKAR_LIPOPROTEIN"/>
    <property type="match status" value="1"/>
</dbReference>
<keyword evidence="2" id="KW-1185">Reference proteome</keyword>
<evidence type="ECO:0000313" key="1">
    <source>
        <dbReference type="EMBL" id="QHS59593.1"/>
    </source>
</evidence>
<dbReference type="EMBL" id="CP048113">
    <property type="protein sequence ID" value="QHS59593.1"/>
    <property type="molecule type" value="Genomic_DNA"/>
</dbReference>
<dbReference type="KEGG" id="chih:GWR21_08325"/>
<dbReference type="RefSeq" id="WP_162331288.1">
    <property type="nucleotide sequence ID" value="NZ_CP048113.1"/>
</dbReference>